<organism evidence="1 2">
    <name type="scientific">Apophysomyces ossiformis</name>
    <dbReference type="NCBI Taxonomy" id="679940"/>
    <lineage>
        <taxon>Eukaryota</taxon>
        <taxon>Fungi</taxon>
        <taxon>Fungi incertae sedis</taxon>
        <taxon>Mucoromycota</taxon>
        <taxon>Mucoromycotina</taxon>
        <taxon>Mucoromycetes</taxon>
        <taxon>Mucorales</taxon>
        <taxon>Mucorineae</taxon>
        <taxon>Mucoraceae</taxon>
        <taxon>Apophysomyces</taxon>
    </lineage>
</organism>
<accession>A0A8H7BVK4</accession>
<dbReference type="OrthoDB" id="2223220at2759"/>
<reference evidence="1" key="1">
    <citation type="submission" date="2020-01" db="EMBL/GenBank/DDBJ databases">
        <title>Genome Sequencing of Three Apophysomyces-Like Fungal Strains Confirms a Novel Fungal Genus in the Mucoromycota with divergent Burkholderia-like Endosymbiotic Bacteria.</title>
        <authorList>
            <person name="Stajich J.E."/>
            <person name="Macias A.M."/>
            <person name="Carter-House D."/>
            <person name="Lovett B."/>
            <person name="Kasson L.R."/>
            <person name="Berry K."/>
            <person name="Grigoriev I."/>
            <person name="Chang Y."/>
            <person name="Spatafora J."/>
            <person name="Kasson M.T."/>
        </authorList>
    </citation>
    <scope>NUCLEOTIDE SEQUENCE</scope>
    <source>
        <strain evidence="1">NRRL A-21654</strain>
    </source>
</reference>
<proteinExistence type="predicted"/>
<dbReference type="AlphaFoldDB" id="A0A8H7BVK4"/>
<evidence type="ECO:0000313" key="2">
    <source>
        <dbReference type="Proteomes" id="UP000605846"/>
    </source>
</evidence>
<evidence type="ECO:0000313" key="1">
    <source>
        <dbReference type="EMBL" id="KAF7732009.1"/>
    </source>
</evidence>
<gene>
    <name evidence="1" type="ORF">EC973_007114</name>
</gene>
<comment type="caution">
    <text evidence="1">The sequence shown here is derived from an EMBL/GenBank/DDBJ whole genome shotgun (WGS) entry which is preliminary data.</text>
</comment>
<sequence length="103" mass="11741">MTQPHSKEVRDPILEDDHFSLRYGNPIQVIHDTPRHTIDTFEPSDPYVPAPVVAMLGTEKREEHKTLKKSSSFIRDTTSFADFCHKDGGVTEIDHEPLGENKQ</sequence>
<dbReference type="Proteomes" id="UP000605846">
    <property type="component" value="Unassembled WGS sequence"/>
</dbReference>
<keyword evidence="2" id="KW-1185">Reference proteome</keyword>
<name>A0A8H7BVK4_9FUNG</name>
<protein>
    <submittedName>
        <fullName evidence="1">Uncharacterized protein</fullName>
    </submittedName>
</protein>
<dbReference type="EMBL" id="JABAYA010000005">
    <property type="protein sequence ID" value="KAF7732009.1"/>
    <property type="molecule type" value="Genomic_DNA"/>
</dbReference>